<dbReference type="GO" id="GO:0005198">
    <property type="term" value="F:structural molecule activity"/>
    <property type="evidence" value="ECO:0007669"/>
    <property type="project" value="TreeGrafter"/>
</dbReference>
<dbReference type="FunCoup" id="A0A066VQC7">
    <property type="interactions" value="235"/>
</dbReference>
<dbReference type="Gene3D" id="1.10.10.10">
    <property type="entry name" value="Winged helix-like DNA-binding domain superfamily/Winged helix DNA-binding domain"/>
    <property type="match status" value="1"/>
</dbReference>
<dbReference type="STRING" id="1037660.A0A066VQC7"/>
<accession>A0A066VQC7</accession>
<dbReference type="GeneID" id="25262613"/>
<dbReference type="GO" id="GO:0042803">
    <property type="term" value="F:protein homodimerization activity"/>
    <property type="evidence" value="ECO:0007669"/>
    <property type="project" value="TreeGrafter"/>
</dbReference>
<organism evidence="5 6">
    <name type="scientific">Tilletiaria anomala (strain ATCC 24038 / CBS 436.72 / UBC 951)</name>
    <dbReference type="NCBI Taxonomy" id="1037660"/>
    <lineage>
        <taxon>Eukaryota</taxon>
        <taxon>Fungi</taxon>
        <taxon>Dikarya</taxon>
        <taxon>Basidiomycota</taxon>
        <taxon>Ustilaginomycotina</taxon>
        <taxon>Exobasidiomycetes</taxon>
        <taxon>Georgefischeriales</taxon>
        <taxon>Tilletiariaceae</taxon>
        <taxon>Tilletiaria</taxon>
    </lineage>
</organism>
<protein>
    <recommendedName>
        <fullName evidence="4">ESCRT-II complex subunit VPS25</fullName>
    </recommendedName>
</protein>
<comment type="caution">
    <text evidence="5">The sequence shown here is derived from an EMBL/GenBank/DDBJ whole genome shotgun (WGS) entry which is preliminary data.</text>
</comment>
<dbReference type="InParanoid" id="A0A066VQC7"/>
<dbReference type="InterPro" id="IPR036388">
    <property type="entry name" value="WH-like_DNA-bd_sf"/>
</dbReference>
<evidence type="ECO:0000256" key="4">
    <source>
        <dbReference type="ARBA" id="ARBA00030094"/>
    </source>
</evidence>
<evidence type="ECO:0000313" key="5">
    <source>
        <dbReference type="EMBL" id="KDN40780.1"/>
    </source>
</evidence>
<dbReference type="Proteomes" id="UP000027361">
    <property type="component" value="Unassembled WGS sequence"/>
</dbReference>
<dbReference type="PANTHER" id="PTHR13149:SF0">
    <property type="entry name" value="VACUOLAR PROTEIN-SORTING-ASSOCIATED PROTEIN 25"/>
    <property type="match status" value="1"/>
</dbReference>
<keyword evidence="6" id="KW-1185">Reference proteome</keyword>
<evidence type="ECO:0000313" key="6">
    <source>
        <dbReference type="Proteomes" id="UP000027361"/>
    </source>
</evidence>
<dbReference type="InterPro" id="IPR036390">
    <property type="entry name" value="WH_DNA-bd_sf"/>
</dbReference>
<dbReference type="OrthoDB" id="245150at2759"/>
<evidence type="ECO:0000256" key="1">
    <source>
        <dbReference type="ARBA" id="ARBA00009674"/>
    </source>
</evidence>
<dbReference type="InterPro" id="IPR008570">
    <property type="entry name" value="ESCRT-II_cplx_Vps25-sub"/>
</dbReference>
<name>A0A066VQC7_TILAU</name>
<keyword evidence="3" id="KW-0653">Protein transport</keyword>
<dbReference type="RefSeq" id="XP_013241495.1">
    <property type="nucleotide sequence ID" value="XM_013386041.1"/>
</dbReference>
<dbReference type="GO" id="GO:0016236">
    <property type="term" value="P:macroautophagy"/>
    <property type="evidence" value="ECO:0007669"/>
    <property type="project" value="UniProtKB-ARBA"/>
</dbReference>
<dbReference type="OMA" id="TRCLIMW"/>
<dbReference type="FunFam" id="1.10.10.10:FF:000141">
    <property type="entry name" value="vacuolar protein-sorting-associated protein 25"/>
    <property type="match status" value="1"/>
</dbReference>
<dbReference type="EMBL" id="JMSN01000087">
    <property type="protein sequence ID" value="KDN40780.1"/>
    <property type="molecule type" value="Genomic_DNA"/>
</dbReference>
<proteinExistence type="inferred from homology"/>
<dbReference type="PANTHER" id="PTHR13149">
    <property type="entry name" value="VACUOLAR PROTEIN SORTING-ASSOCIATED PROTEIN VPS25"/>
    <property type="match status" value="1"/>
</dbReference>
<sequence>MTAQEDFTFPSLYAFPPFFTPQPNPQTLESQETAWSKLILDYCQAKRRFSLDAASEEDLNSELFYNREIDRRISALFVKALLARLVRQGSAAWDATGGKKGKTEQNTRAIIYWRKPEEWGELIYSWVKETGQNKSILTFFELTEGDLAQQTAEHRKLPTPVLRAALAHLAKTGRCQVFAGEEGLTGGEGVKFV</sequence>
<dbReference type="SUPFAM" id="SSF46785">
    <property type="entry name" value="Winged helix' DNA-binding domain"/>
    <property type="match status" value="2"/>
</dbReference>
<comment type="similarity">
    <text evidence="1">Belongs to the VPS25 family.</text>
</comment>
<dbReference type="Gene3D" id="1.10.10.570">
    <property type="entry name" value="Winged helix' DNA-binding domain. Chain C. Domain 1"/>
    <property type="match status" value="1"/>
</dbReference>
<reference evidence="5 6" key="1">
    <citation type="submission" date="2014-05" db="EMBL/GenBank/DDBJ databases">
        <title>Draft genome sequence of a rare smut relative, Tilletiaria anomala UBC 951.</title>
        <authorList>
            <consortium name="DOE Joint Genome Institute"/>
            <person name="Toome M."/>
            <person name="Kuo A."/>
            <person name="Henrissat B."/>
            <person name="Lipzen A."/>
            <person name="Tritt A."/>
            <person name="Yoshinaga Y."/>
            <person name="Zane M."/>
            <person name="Barry K."/>
            <person name="Grigoriev I.V."/>
            <person name="Spatafora J.W."/>
            <person name="Aimea M.C."/>
        </authorList>
    </citation>
    <scope>NUCLEOTIDE SEQUENCE [LARGE SCALE GENOMIC DNA]</scope>
    <source>
        <strain evidence="5 6">UBC 951</strain>
    </source>
</reference>
<dbReference type="GO" id="GO:0043328">
    <property type="term" value="P:protein transport to vacuole involved in ubiquitin-dependent protein catabolic process via the multivesicular body sorting pathway"/>
    <property type="evidence" value="ECO:0007669"/>
    <property type="project" value="TreeGrafter"/>
</dbReference>
<evidence type="ECO:0000256" key="2">
    <source>
        <dbReference type="ARBA" id="ARBA00022448"/>
    </source>
</evidence>
<gene>
    <name evidence="5" type="ORF">K437DRAFT_227183</name>
</gene>
<dbReference type="Pfam" id="PF05871">
    <property type="entry name" value="ESCRT-II"/>
    <property type="match status" value="1"/>
</dbReference>
<dbReference type="GO" id="GO:0000814">
    <property type="term" value="C:ESCRT II complex"/>
    <property type="evidence" value="ECO:0007669"/>
    <property type="project" value="InterPro"/>
</dbReference>
<dbReference type="AlphaFoldDB" id="A0A066VQC7"/>
<dbReference type="InterPro" id="IPR014041">
    <property type="entry name" value="ESCRT-II_cplx_Vps25-sub_N"/>
</dbReference>
<keyword evidence="2" id="KW-0813">Transport</keyword>
<dbReference type="HOGENOM" id="CLU_087657_0_1_1"/>
<evidence type="ECO:0000256" key="3">
    <source>
        <dbReference type="ARBA" id="ARBA00022927"/>
    </source>
</evidence>